<sequence>MAPAQVYAESSTSHARRSSTAHSRRSFAALSSSHSSDRADISMIPLESHLLMARNSTNPRFCNTCVIQDNNPRVVYTGKWLLTNERGIGTTHSTTSNEASASLTFNGTRIMVFGTIPKSNNNNKGPVARYILDDTPVLTTTLPVSSQQVRNQAFFSAQDLNETSLHTLKVEMMQVDTRTPYILQHFFVRPHAPGGQDDTVGDPDVNDPTGGAVTTTSYESPNMTPGARYLPGSQDTSTTPADPMQIVKILSGVLGGVIALIILALMLYFVRRKLKTSRESGRIWSKFWRYSPGPHDHPRPETMFTSFTTPESIARNDPAMLVRGSSAYTKSDGRSELLFAGSMFGPSPPPEPWITPPPKGTRF</sequence>
<organism evidence="3 4">
    <name type="scientific">Coprinellus micaceus</name>
    <name type="common">Glistening ink-cap mushroom</name>
    <name type="synonym">Coprinus micaceus</name>
    <dbReference type="NCBI Taxonomy" id="71717"/>
    <lineage>
        <taxon>Eukaryota</taxon>
        <taxon>Fungi</taxon>
        <taxon>Dikarya</taxon>
        <taxon>Basidiomycota</taxon>
        <taxon>Agaricomycotina</taxon>
        <taxon>Agaricomycetes</taxon>
        <taxon>Agaricomycetidae</taxon>
        <taxon>Agaricales</taxon>
        <taxon>Agaricineae</taxon>
        <taxon>Psathyrellaceae</taxon>
        <taxon>Coprinellus</taxon>
    </lineage>
</organism>
<keyword evidence="2" id="KW-0812">Transmembrane</keyword>
<feature type="transmembrane region" description="Helical" evidence="2">
    <location>
        <begin position="249"/>
        <end position="270"/>
    </location>
</feature>
<reference evidence="3 4" key="1">
    <citation type="journal article" date="2019" name="Nat. Ecol. Evol.">
        <title>Megaphylogeny resolves global patterns of mushroom evolution.</title>
        <authorList>
            <person name="Varga T."/>
            <person name="Krizsan K."/>
            <person name="Foldi C."/>
            <person name="Dima B."/>
            <person name="Sanchez-Garcia M."/>
            <person name="Sanchez-Ramirez S."/>
            <person name="Szollosi G.J."/>
            <person name="Szarkandi J.G."/>
            <person name="Papp V."/>
            <person name="Albert L."/>
            <person name="Andreopoulos W."/>
            <person name="Angelini C."/>
            <person name="Antonin V."/>
            <person name="Barry K.W."/>
            <person name="Bougher N.L."/>
            <person name="Buchanan P."/>
            <person name="Buyck B."/>
            <person name="Bense V."/>
            <person name="Catcheside P."/>
            <person name="Chovatia M."/>
            <person name="Cooper J."/>
            <person name="Damon W."/>
            <person name="Desjardin D."/>
            <person name="Finy P."/>
            <person name="Geml J."/>
            <person name="Haridas S."/>
            <person name="Hughes K."/>
            <person name="Justo A."/>
            <person name="Karasinski D."/>
            <person name="Kautmanova I."/>
            <person name="Kiss B."/>
            <person name="Kocsube S."/>
            <person name="Kotiranta H."/>
            <person name="LaButti K.M."/>
            <person name="Lechner B.E."/>
            <person name="Liimatainen K."/>
            <person name="Lipzen A."/>
            <person name="Lukacs Z."/>
            <person name="Mihaltcheva S."/>
            <person name="Morgado L.N."/>
            <person name="Niskanen T."/>
            <person name="Noordeloos M.E."/>
            <person name="Ohm R.A."/>
            <person name="Ortiz-Santana B."/>
            <person name="Ovrebo C."/>
            <person name="Racz N."/>
            <person name="Riley R."/>
            <person name="Savchenko A."/>
            <person name="Shiryaev A."/>
            <person name="Soop K."/>
            <person name="Spirin V."/>
            <person name="Szebenyi C."/>
            <person name="Tomsovsky M."/>
            <person name="Tulloss R.E."/>
            <person name="Uehling J."/>
            <person name="Grigoriev I.V."/>
            <person name="Vagvolgyi C."/>
            <person name="Papp T."/>
            <person name="Martin F.M."/>
            <person name="Miettinen O."/>
            <person name="Hibbett D.S."/>
            <person name="Nagy L.G."/>
        </authorList>
    </citation>
    <scope>NUCLEOTIDE SEQUENCE [LARGE SCALE GENOMIC DNA]</scope>
    <source>
        <strain evidence="3 4">FP101781</strain>
    </source>
</reference>
<dbReference type="Gene3D" id="2.60.120.260">
    <property type="entry name" value="Galactose-binding domain-like"/>
    <property type="match status" value="1"/>
</dbReference>
<keyword evidence="2" id="KW-0472">Membrane</keyword>
<evidence type="ECO:0000313" key="3">
    <source>
        <dbReference type="EMBL" id="TEB34113.1"/>
    </source>
</evidence>
<evidence type="ECO:0000256" key="1">
    <source>
        <dbReference type="SAM" id="MobiDB-lite"/>
    </source>
</evidence>
<keyword evidence="2" id="KW-1133">Transmembrane helix</keyword>
<dbReference type="CDD" id="cd12087">
    <property type="entry name" value="TM_EGFR-like"/>
    <property type="match status" value="1"/>
</dbReference>
<feature type="region of interest" description="Disordered" evidence="1">
    <location>
        <begin position="1"/>
        <end position="32"/>
    </location>
</feature>
<evidence type="ECO:0000313" key="4">
    <source>
        <dbReference type="Proteomes" id="UP000298030"/>
    </source>
</evidence>
<keyword evidence="4" id="KW-1185">Reference proteome</keyword>
<proteinExistence type="predicted"/>
<dbReference type="AlphaFoldDB" id="A0A4Y7TIV8"/>
<dbReference type="OrthoDB" id="3006363at2759"/>
<dbReference type="Proteomes" id="UP000298030">
    <property type="component" value="Unassembled WGS sequence"/>
</dbReference>
<protein>
    <submittedName>
        <fullName evidence="3">Uncharacterized protein</fullName>
    </submittedName>
</protein>
<dbReference type="EMBL" id="QPFP01000010">
    <property type="protein sequence ID" value="TEB34113.1"/>
    <property type="molecule type" value="Genomic_DNA"/>
</dbReference>
<gene>
    <name evidence="3" type="ORF">FA13DRAFT_67368</name>
</gene>
<feature type="compositionally biased region" description="Basic residues" evidence="1">
    <location>
        <begin position="14"/>
        <end position="25"/>
    </location>
</feature>
<name>A0A4Y7TIV8_COPMI</name>
<evidence type="ECO:0000256" key="2">
    <source>
        <dbReference type="SAM" id="Phobius"/>
    </source>
</evidence>
<comment type="caution">
    <text evidence="3">The sequence shown here is derived from an EMBL/GenBank/DDBJ whole genome shotgun (WGS) entry which is preliminary data.</text>
</comment>
<accession>A0A4Y7TIV8</accession>